<evidence type="ECO:0000256" key="4">
    <source>
        <dbReference type="ARBA" id="ARBA00071664"/>
    </source>
</evidence>
<reference evidence="8 9" key="2">
    <citation type="journal article" date="2012" name="Stand. Genomic Sci.">
        <title>Complete genome sequence of the moderately thermophilic mineral-sulfide-oxidizing firmicute Sulfobacillus acidophilus type strain (NAL(T)).</title>
        <authorList>
            <person name="Anderson I."/>
            <person name="Chertkov O."/>
            <person name="Chen A."/>
            <person name="Saunders E."/>
            <person name="Lapidus A."/>
            <person name="Nolan M."/>
            <person name="Lucas S."/>
            <person name="Hammon N."/>
            <person name="Deshpande S."/>
            <person name="Cheng J.F."/>
            <person name="Han C."/>
            <person name="Tapia R."/>
            <person name="Goodwin L.A."/>
            <person name="Pitluck S."/>
            <person name="Liolios K."/>
            <person name="Pagani I."/>
            <person name="Ivanova N."/>
            <person name="Mikhailova N."/>
            <person name="Pati A."/>
            <person name="Palaniappan K."/>
            <person name="Land M."/>
            <person name="Pan C."/>
            <person name="Rohde M."/>
            <person name="Pukall R."/>
            <person name="Goker M."/>
            <person name="Detter J.C."/>
            <person name="Woyke T."/>
            <person name="Bristow J."/>
            <person name="Eisen J.A."/>
            <person name="Markowitz V."/>
            <person name="Hugenholtz P."/>
            <person name="Kyrpides N.C."/>
            <person name="Klenk H.P."/>
            <person name="Mavromatis K."/>
        </authorList>
    </citation>
    <scope>NUCLEOTIDE SEQUENCE [LARGE SCALE GENOMIC DNA]</scope>
    <source>
        <strain evidence="9">ATCC 700253 / DSM 10332 / NAL</strain>
    </source>
</reference>
<evidence type="ECO:0000313" key="9">
    <source>
        <dbReference type="Proteomes" id="UP000005439"/>
    </source>
</evidence>
<evidence type="ECO:0000256" key="6">
    <source>
        <dbReference type="RuleBase" id="RU000568"/>
    </source>
</evidence>
<dbReference type="InterPro" id="IPR021137">
    <property type="entry name" value="Ribosomal_bL35-like"/>
</dbReference>
<name>G8TWH0_SULAD</name>
<dbReference type="PANTHER" id="PTHR33343">
    <property type="entry name" value="54S RIBOSOMAL PROTEIN BL35M"/>
    <property type="match status" value="1"/>
</dbReference>
<protein>
    <recommendedName>
        <fullName evidence="4 5">Large ribosomal subunit protein bL35</fullName>
    </recommendedName>
</protein>
<organism evidence="8 9">
    <name type="scientific">Sulfobacillus acidophilus (strain ATCC 700253 / DSM 10332 / NAL)</name>
    <dbReference type="NCBI Taxonomy" id="679936"/>
    <lineage>
        <taxon>Bacteria</taxon>
        <taxon>Bacillati</taxon>
        <taxon>Bacillota</taxon>
        <taxon>Clostridia</taxon>
        <taxon>Eubacteriales</taxon>
        <taxon>Clostridiales Family XVII. Incertae Sedis</taxon>
        <taxon>Sulfobacillus</taxon>
    </lineage>
</organism>
<dbReference type="SUPFAM" id="SSF143034">
    <property type="entry name" value="L35p-like"/>
    <property type="match status" value="1"/>
</dbReference>
<comment type="similarity">
    <text evidence="1 5 6">Belongs to the bacterial ribosomal protein bL35 family.</text>
</comment>
<dbReference type="Pfam" id="PF01632">
    <property type="entry name" value="Ribosomal_L35p"/>
    <property type="match status" value="1"/>
</dbReference>
<keyword evidence="9" id="KW-1185">Reference proteome</keyword>
<dbReference type="GO" id="GO:0022625">
    <property type="term" value="C:cytosolic large ribosomal subunit"/>
    <property type="evidence" value="ECO:0007669"/>
    <property type="project" value="TreeGrafter"/>
</dbReference>
<dbReference type="STRING" id="679936.Sulac_1371"/>
<dbReference type="Proteomes" id="UP000005439">
    <property type="component" value="Chromosome"/>
</dbReference>
<evidence type="ECO:0000256" key="1">
    <source>
        <dbReference type="ARBA" id="ARBA00006598"/>
    </source>
</evidence>
<dbReference type="HAMAP" id="MF_00514">
    <property type="entry name" value="Ribosomal_bL35"/>
    <property type="match status" value="1"/>
</dbReference>
<evidence type="ECO:0000256" key="5">
    <source>
        <dbReference type="HAMAP-Rule" id="MF_00514"/>
    </source>
</evidence>
<dbReference type="Gene3D" id="4.10.410.60">
    <property type="match status" value="1"/>
</dbReference>
<evidence type="ECO:0000256" key="7">
    <source>
        <dbReference type="SAM" id="MobiDB-lite"/>
    </source>
</evidence>
<feature type="compositionally biased region" description="Basic residues" evidence="7">
    <location>
        <begin position="20"/>
        <end position="45"/>
    </location>
</feature>
<proteinExistence type="inferred from homology"/>
<dbReference type="FunFam" id="4.10.410.60:FF:000001">
    <property type="entry name" value="50S ribosomal protein L35"/>
    <property type="match status" value="1"/>
</dbReference>
<dbReference type="PATRIC" id="fig|679936.5.peg.1437"/>
<keyword evidence="2 5" id="KW-0689">Ribosomal protein</keyword>
<accession>G8TWH0</accession>
<keyword evidence="3 5" id="KW-0687">Ribonucleoprotein</keyword>
<dbReference type="InterPro" id="IPR037229">
    <property type="entry name" value="Ribosomal_bL35_sf"/>
</dbReference>
<dbReference type="PRINTS" id="PR00064">
    <property type="entry name" value="RIBOSOMALL35"/>
</dbReference>
<feature type="compositionally biased region" description="Basic residues" evidence="7">
    <location>
        <begin position="1"/>
        <end position="11"/>
    </location>
</feature>
<dbReference type="InterPro" id="IPR018265">
    <property type="entry name" value="Ribosomal_bL35_CS"/>
</dbReference>
<evidence type="ECO:0000256" key="2">
    <source>
        <dbReference type="ARBA" id="ARBA00022980"/>
    </source>
</evidence>
<evidence type="ECO:0000256" key="3">
    <source>
        <dbReference type="ARBA" id="ARBA00023274"/>
    </source>
</evidence>
<dbReference type="AlphaFoldDB" id="G8TWH0"/>
<feature type="region of interest" description="Disordered" evidence="7">
    <location>
        <begin position="1"/>
        <end position="52"/>
    </location>
</feature>
<dbReference type="PANTHER" id="PTHR33343:SF1">
    <property type="entry name" value="LARGE RIBOSOMAL SUBUNIT PROTEIN BL35M"/>
    <property type="match status" value="1"/>
</dbReference>
<dbReference type="InterPro" id="IPR001706">
    <property type="entry name" value="Ribosomal_bL35"/>
</dbReference>
<dbReference type="NCBIfam" id="TIGR00001">
    <property type="entry name" value="rpmI_bact"/>
    <property type="match status" value="1"/>
</dbReference>
<gene>
    <name evidence="5" type="primary">rpmI</name>
    <name evidence="8" type="ordered locus">Sulac_1371</name>
</gene>
<dbReference type="HOGENOM" id="CLU_169643_4_3_9"/>
<sequence length="65" mass="7519">MPKMKTHRGAAKRITLTGRGKAKRHRAGKSHLLVHKSADRRRRLRGSQVLSDADQHRVKRLLPYQ</sequence>
<reference evidence="9" key="1">
    <citation type="submission" date="2011-12" db="EMBL/GenBank/DDBJ databases">
        <title>The complete genome of chromosome of Sulfobacillus acidophilus DSM 10332.</title>
        <authorList>
            <person name="Lucas S."/>
            <person name="Han J."/>
            <person name="Lapidus A."/>
            <person name="Bruce D."/>
            <person name="Goodwin L."/>
            <person name="Pitluck S."/>
            <person name="Peters L."/>
            <person name="Kyrpides N."/>
            <person name="Mavromatis K."/>
            <person name="Ivanova N."/>
            <person name="Mikhailova N."/>
            <person name="Chertkov O."/>
            <person name="Saunders E."/>
            <person name="Detter J.C."/>
            <person name="Tapia R."/>
            <person name="Han C."/>
            <person name="Land M."/>
            <person name="Hauser L."/>
            <person name="Markowitz V."/>
            <person name="Cheng J.-F."/>
            <person name="Hugenholtz P."/>
            <person name="Woyke T."/>
            <person name="Wu D."/>
            <person name="Pukall R."/>
            <person name="Gehrich-Schroeter G."/>
            <person name="Schneider S."/>
            <person name="Klenk H.-P."/>
            <person name="Eisen J.A."/>
        </authorList>
    </citation>
    <scope>NUCLEOTIDE SEQUENCE [LARGE SCALE GENOMIC DNA]</scope>
    <source>
        <strain evidence="9">ATCC 700253 / DSM 10332 / NAL</strain>
    </source>
</reference>
<dbReference type="KEGG" id="sap:Sulac_1371"/>
<dbReference type="EMBL" id="CP003179">
    <property type="protein sequence ID" value="AEW04868.1"/>
    <property type="molecule type" value="Genomic_DNA"/>
</dbReference>
<dbReference type="PROSITE" id="PS00936">
    <property type="entry name" value="RIBOSOMAL_L35"/>
    <property type="match status" value="1"/>
</dbReference>
<dbReference type="GO" id="GO:0006412">
    <property type="term" value="P:translation"/>
    <property type="evidence" value="ECO:0007669"/>
    <property type="project" value="UniProtKB-UniRule"/>
</dbReference>
<evidence type="ECO:0000313" key="8">
    <source>
        <dbReference type="EMBL" id="AEW04868.1"/>
    </source>
</evidence>
<dbReference type="GO" id="GO:0003735">
    <property type="term" value="F:structural constituent of ribosome"/>
    <property type="evidence" value="ECO:0007669"/>
    <property type="project" value="InterPro"/>
</dbReference>